<name>A0A8S2A2J1_ARAAE</name>
<sequence length="458" mass="52113">MVERKKYLLFLATPDSEFAKKTYGGYHNVFVSLLGDEGEQWDSFRVVDGEFPDEKDLEKYDGFVISGSSHDAFQDTDWILKLCDIIKKLDDMNKKVLGICFGHQLIARAKGGKVGRARKGPELCLGNITIVKEAATPENYFGEEVPANLRIIKCHQDEVLELPQNAKLLAYSSMYEVEMYSIEDNFLCIQGHPEYNRDILFDIIDRVLAGGHIKQDFAETSKATMEKNEADRKFWQKICKNFLKEGEQWDLFRVIDGEFPDDKDLDKYDGFVISGSLHDAFGDDDWIVKLCSLCQKLDDMKKKVLGICFGHQILSRIKGGKIGRASIGLDMGLRSITMVKDAVKPGGYFGSQIPKSLAIIKCHQDEVFELPESATLLAYSDKYKVEMCSYGNHFLGIQGHPEYNKEILFEIIDRVVNLKLMEQDLADKAKATMENAEPDRKQWQTLCKNFLKGRSEQV</sequence>
<dbReference type="AlphaFoldDB" id="A0A8S2A2J1"/>
<evidence type="ECO:0000256" key="3">
    <source>
        <dbReference type="ARBA" id="ARBA00011083"/>
    </source>
</evidence>
<dbReference type="PANTHER" id="PTHR42695:SF12">
    <property type="entry name" value="GAMMA-GLUTAMYL PEPTIDASE 4"/>
    <property type="match status" value="1"/>
</dbReference>
<dbReference type="PANTHER" id="PTHR42695">
    <property type="entry name" value="GLUTAMINE AMIDOTRANSFERASE YLR126C-RELATED"/>
    <property type="match status" value="1"/>
</dbReference>
<dbReference type="Proteomes" id="UP000682877">
    <property type="component" value="Chromosome 4"/>
</dbReference>
<reference evidence="8" key="1">
    <citation type="submission" date="2021-01" db="EMBL/GenBank/DDBJ databases">
        <authorList>
            <person name="Bezrukov I."/>
        </authorList>
    </citation>
    <scope>NUCLEOTIDE SEQUENCE</scope>
</reference>
<evidence type="ECO:0000313" key="8">
    <source>
        <dbReference type="EMBL" id="CAE6005314.1"/>
    </source>
</evidence>
<evidence type="ECO:0000256" key="1">
    <source>
        <dbReference type="ARBA" id="ARBA00004514"/>
    </source>
</evidence>
<evidence type="ECO:0000259" key="7">
    <source>
        <dbReference type="Pfam" id="PF00117"/>
    </source>
</evidence>
<dbReference type="FunFam" id="3.40.50.880:FF:000040">
    <property type="entry name" value="Gamma-glutamyl peptidase 5"/>
    <property type="match status" value="2"/>
</dbReference>
<feature type="domain" description="Glutamine amidotransferase" evidence="7">
    <location>
        <begin position="237"/>
        <end position="404"/>
    </location>
</feature>
<dbReference type="GO" id="GO:0019760">
    <property type="term" value="P:glucosinolate metabolic process"/>
    <property type="evidence" value="ECO:0007669"/>
    <property type="project" value="UniProtKB-ARBA"/>
</dbReference>
<dbReference type="GO" id="GO:0005829">
    <property type="term" value="C:cytosol"/>
    <property type="evidence" value="ECO:0007669"/>
    <property type="project" value="UniProtKB-SubCell"/>
</dbReference>
<dbReference type="EMBL" id="LR999454">
    <property type="protein sequence ID" value="CAE6005314.1"/>
    <property type="molecule type" value="Genomic_DNA"/>
</dbReference>
<gene>
    <name evidence="8" type="ORF">AARE701A_LOCUS9416</name>
</gene>
<proteinExistence type="inferred from homology"/>
<dbReference type="GO" id="GO:0008233">
    <property type="term" value="F:peptidase activity"/>
    <property type="evidence" value="ECO:0007669"/>
    <property type="project" value="UniProtKB-KW"/>
</dbReference>
<evidence type="ECO:0000256" key="6">
    <source>
        <dbReference type="ARBA" id="ARBA00022801"/>
    </source>
</evidence>
<dbReference type="Pfam" id="PF00117">
    <property type="entry name" value="GATase"/>
    <property type="match status" value="2"/>
</dbReference>
<comment type="similarity">
    <text evidence="3">Belongs to the peptidase C26 family.</text>
</comment>
<evidence type="ECO:0000256" key="2">
    <source>
        <dbReference type="ARBA" id="ARBA00005179"/>
    </source>
</evidence>
<dbReference type="InterPro" id="IPR017926">
    <property type="entry name" value="GATASE"/>
</dbReference>
<keyword evidence="5" id="KW-0645">Protease</keyword>
<dbReference type="InterPro" id="IPR044992">
    <property type="entry name" value="ChyE-like"/>
</dbReference>
<dbReference type="InterPro" id="IPR029062">
    <property type="entry name" value="Class_I_gatase-like"/>
</dbReference>
<accession>A0A8S2A2J1</accession>
<evidence type="ECO:0000256" key="4">
    <source>
        <dbReference type="ARBA" id="ARBA00022490"/>
    </source>
</evidence>
<keyword evidence="4" id="KW-0963">Cytoplasm</keyword>
<dbReference type="PROSITE" id="PS51273">
    <property type="entry name" value="GATASE_TYPE_1"/>
    <property type="match status" value="2"/>
</dbReference>
<protein>
    <recommendedName>
        <fullName evidence="7">Glutamine amidotransferase domain-containing protein</fullName>
    </recommendedName>
</protein>
<comment type="pathway">
    <text evidence="2">Secondary metabolite biosynthesis.</text>
</comment>
<feature type="domain" description="Glutamine amidotransferase" evidence="7">
    <location>
        <begin position="48"/>
        <end position="195"/>
    </location>
</feature>
<dbReference type="CDD" id="cd01741">
    <property type="entry name" value="GATase1_1"/>
    <property type="match status" value="2"/>
</dbReference>
<evidence type="ECO:0000256" key="5">
    <source>
        <dbReference type="ARBA" id="ARBA00022670"/>
    </source>
</evidence>
<keyword evidence="9" id="KW-1185">Reference proteome</keyword>
<keyword evidence="6" id="KW-0378">Hydrolase</keyword>
<dbReference type="SUPFAM" id="SSF52317">
    <property type="entry name" value="Class I glutamine amidotransferase-like"/>
    <property type="match status" value="2"/>
</dbReference>
<dbReference type="Gene3D" id="3.40.50.880">
    <property type="match status" value="2"/>
</dbReference>
<comment type="subcellular location">
    <subcellularLocation>
        <location evidence="1">Cytoplasm</location>
        <location evidence="1">Cytosol</location>
    </subcellularLocation>
</comment>
<organism evidence="8 9">
    <name type="scientific">Arabidopsis arenosa</name>
    <name type="common">Sand rock-cress</name>
    <name type="synonym">Cardaminopsis arenosa</name>
    <dbReference type="NCBI Taxonomy" id="38785"/>
    <lineage>
        <taxon>Eukaryota</taxon>
        <taxon>Viridiplantae</taxon>
        <taxon>Streptophyta</taxon>
        <taxon>Embryophyta</taxon>
        <taxon>Tracheophyta</taxon>
        <taxon>Spermatophyta</taxon>
        <taxon>Magnoliopsida</taxon>
        <taxon>eudicotyledons</taxon>
        <taxon>Gunneridae</taxon>
        <taxon>Pentapetalae</taxon>
        <taxon>rosids</taxon>
        <taxon>malvids</taxon>
        <taxon>Brassicales</taxon>
        <taxon>Brassicaceae</taxon>
        <taxon>Camelineae</taxon>
        <taxon>Arabidopsis</taxon>
    </lineage>
</organism>
<dbReference type="GO" id="GO:0006508">
    <property type="term" value="P:proteolysis"/>
    <property type="evidence" value="ECO:0007669"/>
    <property type="project" value="UniProtKB-KW"/>
</dbReference>
<evidence type="ECO:0000313" key="9">
    <source>
        <dbReference type="Proteomes" id="UP000682877"/>
    </source>
</evidence>